<keyword evidence="2 4" id="KW-0238">DNA-binding</keyword>
<evidence type="ECO:0000313" key="7">
    <source>
        <dbReference type="Proteomes" id="UP001596514"/>
    </source>
</evidence>
<dbReference type="InterPro" id="IPR004111">
    <property type="entry name" value="Repressor_TetR_C"/>
</dbReference>
<dbReference type="PROSITE" id="PS50977">
    <property type="entry name" value="HTH_TETR_2"/>
    <property type="match status" value="1"/>
</dbReference>
<dbReference type="InterPro" id="IPR036271">
    <property type="entry name" value="Tet_transcr_reg_TetR-rel_C_sf"/>
</dbReference>
<gene>
    <name evidence="6" type="ORF">ACFQVD_30465</name>
</gene>
<reference evidence="7" key="1">
    <citation type="journal article" date="2019" name="Int. J. Syst. Evol. Microbiol.">
        <title>The Global Catalogue of Microorganisms (GCM) 10K type strain sequencing project: providing services to taxonomists for standard genome sequencing and annotation.</title>
        <authorList>
            <consortium name="The Broad Institute Genomics Platform"/>
            <consortium name="The Broad Institute Genome Sequencing Center for Infectious Disease"/>
            <person name="Wu L."/>
            <person name="Ma J."/>
        </authorList>
    </citation>
    <scope>NUCLEOTIDE SEQUENCE [LARGE SCALE GENOMIC DNA]</scope>
    <source>
        <strain evidence="7">JCM 10083</strain>
    </source>
</reference>
<keyword evidence="7" id="KW-1185">Reference proteome</keyword>
<dbReference type="Proteomes" id="UP001596514">
    <property type="component" value="Unassembled WGS sequence"/>
</dbReference>
<name>A0ABW2T7R0_9ACTN</name>
<dbReference type="InterPro" id="IPR009057">
    <property type="entry name" value="Homeodomain-like_sf"/>
</dbReference>
<dbReference type="EMBL" id="JBHTEE010000001">
    <property type="protein sequence ID" value="MFC7604444.1"/>
    <property type="molecule type" value="Genomic_DNA"/>
</dbReference>
<evidence type="ECO:0000256" key="3">
    <source>
        <dbReference type="ARBA" id="ARBA00023163"/>
    </source>
</evidence>
<dbReference type="Pfam" id="PF02909">
    <property type="entry name" value="TetR_C_1"/>
    <property type="match status" value="1"/>
</dbReference>
<evidence type="ECO:0000256" key="4">
    <source>
        <dbReference type="PROSITE-ProRule" id="PRU00335"/>
    </source>
</evidence>
<comment type="caution">
    <text evidence="6">The sequence shown here is derived from an EMBL/GenBank/DDBJ whole genome shotgun (WGS) entry which is preliminary data.</text>
</comment>
<evidence type="ECO:0000256" key="1">
    <source>
        <dbReference type="ARBA" id="ARBA00023015"/>
    </source>
</evidence>
<keyword evidence="1" id="KW-0805">Transcription regulation</keyword>
<evidence type="ECO:0000259" key="5">
    <source>
        <dbReference type="PROSITE" id="PS50977"/>
    </source>
</evidence>
<dbReference type="Gene3D" id="1.10.10.60">
    <property type="entry name" value="Homeodomain-like"/>
    <property type="match status" value="1"/>
</dbReference>
<dbReference type="InterPro" id="IPR001647">
    <property type="entry name" value="HTH_TetR"/>
</dbReference>
<protein>
    <submittedName>
        <fullName evidence="6">TetR/AcrR family transcriptional regulator</fullName>
    </submittedName>
</protein>
<sequence length="251" mass="27471">MTDEIELPAEMTLLWGLRETVRRGRKPSLTVADITRAAIEVADAEGLAAVSMSRVAAQLGNATMALYRYVKSKDELLLLMSDAVPDGPPDLPDDVDWRTGLTLWARGLLEVTRQHPWTAQIPISGPPLGPNSIRWFDCALRALGGTDLSEEEKVGVVMGLLTLVHGELRLSIDLSRSYAKNPQAFGRQYGMALARVVDAQRFPALSKVIAAGVFENEVPYDEEVEGEFEFSLGLYLDGVAAFIERRTTGQG</sequence>
<dbReference type="SUPFAM" id="SSF46689">
    <property type="entry name" value="Homeodomain-like"/>
    <property type="match status" value="1"/>
</dbReference>
<proteinExistence type="predicted"/>
<accession>A0ABW2T7R0</accession>
<dbReference type="RefSeq" id="WP_343961285.1">
    <property type="nucleotide sequence ID" value="NZ_BAAAGK010000005.1"/>
</dbReference>
<feature type="domain" description="HTH tetR-type" evidence="5">
    <location>
        <begin position="28"/>
        <end position="88"/>
    </location>
</feature>
<keyword evidence="3" id="KW-0804">Transcription</keyword>
<dbReference type="Gene3D" id="1.10.357.10">
    <property type="entry name" value="Tetracycline Repressor, domain 2"/>
    <property type="match status" value="1"/>
</dbReference>
<evidence type="ECO:0000256" key="2">
    <source>
        <dbReference type="ARBA" id="ARBA00023125"/>
    </source>
</evidence>
<dbReference type="SUPFAM" id="SSF48498">
    <property type="entry name" value="Tetracyclin repressor-like, C-terminal domain"/>
    <property type="match status" value="1"/>
</dbReference>
<feature type="DNA-binding region" description="H-T-H motif" evidence="4">
    <location>
        <begin position="51"/>
        <end position="70"/>
    </location>
</feature>
<organism evidence="6 7">
    <name type="scientific">Streptosporangium amethystogenes subsp. fukuiense</name>
    <dbReference type="NCBI Taxonomy" id="698418"/>
    <lineage>
        <taxon>Bacteria</taxon>
        <taxon>Bacillati</taxon>
        <taxon>Actinomycetota</taxon>
        <taxon>Actinomycetes</taxon>
        <taxon>Streptosporangiales</taxon>
        <taxon>Streptosporangiaceae</taxon>
        <taxon>Streptosporangium</taxon>
    </lineage>
</organism>
<evidence type="ECO:0000313" key="6">
    <source>
        <dbReference type="EMBL" id="MFC7604444.1"/>
    </source>
</evidence>
<dbReference type="PANTHER" id="PTHR30055:SF151">
    <property type="entry name" value="TRANSCRIPTIONAL REGULATORY PROTEIN"/>
    <property type="match status" value="1"/>
</dbReference>
<dbReference type="Pfam" id="PF00440">
    <property type="entry name" value="TetR_N"/>
    <property type="match status" value="1"/>
</dbReference>
<dbReference type="InterPro" id="IPR050109">
    <property type="entry name" value="HTH-type_TetR-like_transc_reg"/>
</dbReference>
<dbReference type="PANTHER" id="PTHR30055">
    <property type="entry name" value="HTH-TYPE TRANSCRIPTIONAL REGULATOR RUTR"/>
    <property type="match status" value="1"/>
</dbReference>